<feature type="region of interest" description="Disordered" evidence="2">
    <location>
        <begin position="178"/>
        <end position="477"/>
    </location>
</feature>
<feature type="region of interest" description="Disordered" evidence="2">
    <location>
        <begin position="1043"/>
        <end position="1116"/>
    </location>
</feature>
<feature type="compositionally biased region" description="Polar residues" evidence="2">
    <location>
        <begin position="1104"/>
        <end position="1114"/>
    </location>
</feature>
<name>A0A433DKZ4_9FUNG</name>
<reference evidence="3 4" key="1">
    <citation type="journal article" date="2018" name="New Phytol.">
        <title>Phylogenomics of Endogonaceae and evolution of mycorrhizas within Mucoromycota.</title>
        <authorList>
            <person name="Chang Y."/>
            <person name="Desiro A."/>
            <person name="Na H."/>
            <person name="Sandor L."/>
            <person name="Lipzen A."/>
            <person name="Clum A."/>
            <person name="Barry K."/>
            <person name="Grigoriev I.V."/>
            <person name="Martin F.M."/>
            <person name="Stajich J.E."/>
            <person name="Smith M.E."/>
            <person name="Bonito G."/>
            <person name="Spatafora J.W."/>
        </authorList>
    </citation>
    <scope>NUCLEOTIDE SEQUENCE [LARGE SCALE GENOMIC DNA]</scope>
    <source>
        <strain evidence="3 4">GMNB39</strain>
    </source>
</reference>
<dbReference type="InterPro" id="IPR038609">
    <property type="entry name" value="HDA1_su2/3_sf"/>
</dbReference>
<evidence type="ECO:0000313" key="4">
    <source>
        <dbReference type="Proteomes" id="UP000268093"/>
    </source>
</evidence>
<feature type="compositionally biased region" description="Basic and acidic residues" evidence="2">
    <location>
        <begin position="52"/>
        <end position="66"/>
    </location>
</feature>
<organism evidence="3 4">
    <name type="scientific">Jimgerdemannia flammicorona</name>
    <dbReference type="NCBI Taxonomy" id="994334"/>
    <lineage>
        <taxon>Eukaryota</taxon>
        <taxon>Fungi</taxon>
        <taxon>Fungi incertae sedis</taxon>
        <taxon>Mucoromycota</taxon>
        <taxon>Mucoromycotina</taxon>
        <taxon>Endogonomycetes</taxon>
        <taxon>Endogonales</taxon>
        <taxon>Endogonaceae</taxon>
        <taxon>Jimgerdemannia</taxon>
    </lineage>
</organism>
<evidence type="ECO:0000256" key="2">
    <source>
        <dbReference type="SAM" id="MobiDB-lite"/>
    </source>
</evidence>
<feature type="compositionally biased region" description="Low complexity" evidence="2">
    <location>
        <begin position="181"/>
        <end position="194"/>
    </location>
</feature>
<feature type="coiled-coil region" evidence="1">
    <location>
        <begin position="1490"/>
        <end position="1550"/>
    </location>
</feature>
<accession>A0A433DKZ4</accession>
<evidence type="ECO:0000313" key="3">
    <source>
        <dbReference type="EMBL" id="RUP51386.1"/>
    </source>
</evidence>
<keyword evidence="1" id="KW-0175">Coiled coil</keyword>
<feature type="compositionally biased region" description="Polar residues" evidence="2">
    <location>
        <begin position="226"/>
        <end position="237"/>
    </location>
</feature>
<evidence type="ECO:0000256" key="1">
    <source>
        <dbReference type="SAM" id="Coils"/>
    </source>
</evidence>
<feature type="compositionally biased region" description="Low complexity" evidence="2">
    <location>
        <begin position="281"/>
        <end position="292"/>
    </location>
</feature>
<feature type="compositionally biased region" description="Basic and acidic residues" evidence="2">
    <location>
        <begin position="443"/>
        <end position="460"/>
    </location>
</feature>
<feature type="compositionally biased region" description="Polar residues" evidence="2">
    <location>
        <begin position="1354"/>
        <end position="1363"/>
    </location>
</feature>
<dbReference type="Proteomes" id="UP000268093">
    <property type="component" value="Unassembled WGS sequence"/>
</dbReference>
<feature type="compositionally biased region" description="Basic and acidic residues" evidence="2">
    <location>
        <begin position="300"/>
        <end position="310"/>
    </location>
</feature>
<protein>
    <submittedName>
        <fullName evidence="3">Uncharacterized protein</fullName>
    </submittedName>
</protein>
<dbReference type="OrthoDB" id="433924at2759"/>
<dbReference type="PANTHER" id="PTHR24216">
    <property type="entry name" value="PAXILLIN-RELATED"/>
    <property type="match status" value="1"/>
</dbReference>
<dbReference type="EMBL" id="RBNI01000756">
    <property type="protein sequence ID" value="RUP51386.1"/>
    <property type="molecule type" value="Genomic_DNA"/>
</dbReference>
<comment type="caution">
    <text evidence="3">The sequence shown here is derived from an EMBL/GenBank/DDBJ whole genome shotgun (WGS) entry which is preliminary data.</text>
</comment>
<keyword evidence="4" id="KW-1185">Reference proteome</keyword>
<dbReference type="Gene3D" id="3.40.50.12360">
    <property type="match status" value="1"/>
</dbReference>
<feature type="compositionally biased region" description="Polar residues" evidence="2">
    <location>
        <begin position="270"/>
        <end position="280"/>
    </location>
</feature>
<feature type="compositionally biased region" description="Basic and acidic residues" evidence="2">
    <location>
        <begin position="335"/>
        <end position="357"/>
    </location>
</feature>
<gene>
    <name evidence="3" type="ORF">BC936DRAFT_148409</name>
</gene>
<feature type="compositionally biased region" description="Polar residues" evidence="2">
    <location>
        <begin position="247"/>
        <end position="259"/>
    </location>
</feature>
<feature type="compositionally biased region" description="Polar residues" evidence="2">
    <location>
        <begin position="198"/>
        <end position="216"/>
    </location>
</feature>
<dbReference type="SUPFAM" id="SSF57997">
    <property type="entry name" value="Tropomyosin"/>
    <property type="match status" value="1"/>
</dbReference>
<feature type="region of interest" description="Disordered" evidence="2">
    <location>
        <begin position="1354"/>
        <end position="1410"/>
    </location>
</feature>
<feature type="compositionally biased region" description="Polar residues" evidence="2">
    <location>
        <begin position="1370"/>
        <end position="1392"/>
    </location>
</feature>
<proteinExistence type="predicted"/>
<feature type="region of interest" description="Disordered" evidence="2">
    <location>
        <begin position="681"/>
        <end position="707"/>
    </location>
</feature>
<feature type="compositionally biased region" description="Low complexity" evidence="2">
    <location>
        <begin position="361"/>
        <end position="380"/>
    </location>
</feature>
<sequence>MPPKPAKNSTPDNSKPKDIPPPPKTTSKLRKKPQPTTPSPESSRSRKASSPNKKEEELHPITAIHDKRVGPTGEIEYLVSWKPSVGHSHAVFVRVLAFMPLSARAIQARAKKKKIILFCASVTNRLAPLASRTLCRIPDLVSSNRYIWDRSWNKESDTLPFVPDIIAEFERRRLQNLGAVSSPSTSTSSTSSKKATTRAQRSRSTSVTPLRESTSRAARRRHLSVESRSSADTSSNHPVKRVRVGSRTKSPQQTPSSTRARADTPATVPARTQRTPDLTLSASPSRGSPAPSLVTESEAALDRETVDETSIKPTSKRAPVLHVESSQPDDDDIPLSDRSDLSGEEDHQDQVKVKQEPELPTMPASNTKTSTTTSTPTALSRLANLPKIMLISDDEDDEDKNLSPVSRTSPKLQTGSLVSQRVRIVPPPKLDLLASSDSEEESGQEKEQGKKDRGSVESEKGNTGVDTVERDDGEKSVLMGLDGMGVNEMSMALDGAEEKDGGDSGMDVDVDRTMNDTSSVNTYATPMGLVQEQSKREELDPQVEPEQQLQVAVIEKEHSVEVNGKASDDARVDTNVGINIEANIDAIFEATAMAASGKAQDVVMETQLTPVQSGLEETNGMGQSPMSTSEELVRPEGEPIPLIPIQSIPIGNVTALAATSPSPLQPNVPTEVDSVVMATNSALPVPTPNGDESETESEDEESLMSRAAKARSKEKAKAIIPVVLPPSPADCRDMWIPIRLTHLQQKLYQTILDNYRTQTERPHDEEESMSSSVPRSMSRQTLSRLLNCLNHPMMVEGEMVGTHDGRDDRRVSMWPNIGKLSFLNVMFSELIEMGASSKTIVILCHDMEMENNLQIFCERIHRFPTHRLSTVLDFAPRGEARNGIVVITSVTNGKGPKLQSNPIVDLVITYDAHIGPGDPVLRNFRAREHQQQIPIVWLVTAGTAEEAFMNALHNFANGTSRLAADLSTLELVNIIMPQRNGNSPISRIKWKKDDIELMMERGVAKAVGDFLKRDCYGKLRLWPDWIKKRLGFDGAVIGGSFDSRTSISEKGSNDKRPMDEEPGGMETFRVKSARLSRGQEASSSRPSAHRPIDSSRSRRSSQSTNDASFTSGSGLSPLVAMAAPTLEPPKPNSLEKGLFPLRPPASSNVVVIDDDIVNPGSLAPLPAGTSEFAVPSTSSGKEPEAIPMPFSGTKKELCEHILNSPQFSLPQMVKEELYRYACNPNDPAFQTPNPQSAFGNSPGTIYELKRLDNGLAEKNTGPGSMCLVVDRKSAKISLVFIADRLISELRRQRHMYSPLPVSENTPLGTRGGQSAESWDVFDSLLQSTQGKQTPLPLQKPPLLRYAINSLPSRSTTMASSSALPTPPISGRQSPTTNADTSHNGVTDSTTFQMAAGSSPHPQLPHAHHRASVATTTFGPNAPNFAKFSSVTTWTGLLSMIMSEIEAGPSSGPPDYIEFLKKVAAQCQTFEKQHDHVGMALQQSTGLLQKNKQLQQQLIQARQSNQQLQADLNQLRSLSNNPTLQQLQIEIQQLQQAMQPTQEALEREKDKCTRLETSLARSAQSRQLIESRMAQLQPRSNLLELENKRLVALGQQQTAQVGQLARRLEVETATKKRYEENNAKLQGQLELLKEQNKRLSEDLKQRKRLEATKNGTQLGVVTQGGNVQRPMEGVEHSEAQAIALETALATLQSNQSIPGLDHA</sequence>
<feature type="compositionally biased region" description="Acidic residues" evidence="2">
    <location>
        <begin position="691"/>
        <end position="702"/>
    </location>
</feature>
<dbReference type="PANTHER" id="PTHR24216:SF65">
    <property type="entry name" value="PAXILLIN-LIKE PROTEIN 1"/>
    <property type="match status" value="1"/>
</dbReference>
<feature type="compositionally biased region" description="Polar residues" evidence="2">
    <location>
        <begin position="403"/>
        <end position="419"/>
    </location>
</feature>
<feature type="region of interest" description="Disordered" evidence="2">
    <location>
        <begin position="1"/>
        <end position="66"/>
    </location>
</feature>
<feature type="coiled-coil region" evidence="1">
    <location>
        <begin position="1607"/>
        <end position="1693"/>
    </location>
</feature>